<dbReference type="RefSeq" id="YP_010246309.1">
    <property type="nucleotide sequence ID" value="NC_060134.1"/>
</dbReference>
<name>A0A3G3M9N0_9CAUD</name>
<proteinExistence type="predicted"/>
<accession>A0A3G3M9N0</accession>
<organism evidence="1 2">
    <name type="scientific">Gordonia phage Octobien14</name>
    <dbReference type="NCBI Taxonomy" id="2483673"/>
    <lineage>
        <taxon>Viruses</taxon>
        <taxon>Duplodnaviria</taxon>
        <taxon>Heunggongvirae</taxon>
        <taxon>Uroviricota</taxon>
        <taxon>Caudoviricetes</taxon>
        <taxon>Deeyouvirinae</taxon>
        <taxon>Octobienvirus</taxon>
        <taxon>Octobienvirus octobien14</taxon>
    </lineage>
</organism>
<sequence>MSYQEDMLAWAVHKAKAANQWHDGREAVEVVVDTETRWSGGCETCEYSYDVTVVTVYYKAEGGWRRPVEVDLGEMTTSDVMIDFLKFCDELREAGK</sequence>
<evidence type="ECO:0000313" key="1">
    <source>
        <dbReference type="EMBL" id="AYR03210.1"/>
    </source>
</evidence>
<gene>
    <name evidence="1" type="primary">64</name>
    <name evidence="1" type="ORF">SEA_OCTOBIEN14_64</name>
</gene>
<dbReference type="KEGG" id="vg:70080851"/>
<dbReference type="GeneID" id="70080851"/>
<reference evidence="1 2" key="1">
    <citation type="submission" date="2018-09" db="EMBL/GenBank/DDBJ databases">
        <authorList>
            <person name="Amanuel B.M."/>
            <person name="Anspach C.J."/>
            <person name="Chiquito R.J."/>
            <person name="Gales J.M."/>
            <person name="Hall T."/>
            <person name="Hotaki K."/>
            <person name="Lozano B."/>
            <person name="Mugisha B."/>
            <person name="Fogarty M.P."/>
            <person name="Leadon S.A."/>
            <person name="Molloy S.D."/>
            <person name="Garlena R.A."/>
            <person name="Russell D.A."/>
            <person name="Pope W.H."/>
            <person name="Jacobs-Sera D."/>
            <person name="Hatfull G.F."/>
        </authorList>
    </citation>
    <scope>NUCLEOTIDE SEQUENCE [LARGE SCALE GENOMIC DNA]</scope>
</reference>
<protein>
    <submittedName>
        <fullName evidence="1">Uncharacterized protein</fullName>
    </submittedName>
</protein>
<keyword evidence="2" id="KW-1185">Reference proteome</keyword>
<evidence type="ECO:0000313" key="2">
    <source>
        <dbReference type="Proteomes" id="UP000280547"/>
    </source>
</evidence>
<dbReference type="Proteomes" id="UP000280547">
    <property type="component" value="Segment"/>
</dbReference>
<dbReference type="EMBL" id="MH976515">
    <property type="protein sequence ID" value="AYR03210.1"/>
    <property type="molecule type" value="Genomic_DNA"/>
</dbReference>